<proteinExistence type="predicted"/>
<accession>A0A915KL57</accession>
<evidence type="ECO:0000313" key="1">
    <source>
        <dbReference type="Proteomes" id="UP000887565"/>
    </source>
</evidence>
<dbReference type="Proteomes" id="UP000887565">
    <property type="component" value="Unplaced"/>
</dbReference>
<dbReference type="AlphaFoldDB" id="A0A915KL57"/>
<sequence length="113" mass="13104">MLANRTGQVKSIQLCKPTYEDDYLVLVDPAIDDITEPSPMRIHYPYEMVNCITECPGGCARQPIIGNSRITDFDEWLRDKLGMSQYSPSRMGEWRCCDNEMRCYMPNNDEENI</sequence>
<name>A0A915KL57_ROMCU</name>
<reference evidence="2" key="1">
    <citation type="submission" date="2022-11" db="UniProtKB">
        <authorList>
            <consortium name="WormBaseParasite"/>
        </authorList>
    </citation>
    <scope>IDENTIFICATION</scope>
</reference>
<dbReference type="WBParaSite" id="nRc.2.0.1.t39500-RA">
    <property type="protein sequence ID" value="nRc.2.0.1.t39500-RA"/>
    <property type="gene ID" value="nRc.2.0.1.g39500"/>
</dbReference>
<keyword evidence="1" id="KW-1185">Reference proteome</keyword>
<evidence type="ECO:0000313" key="2">
    <source>
        <dbReference type="WBParaSite" id="nRc.2.0.1.t39500-RA"/>
    </source>
</evidence>
<protein>
    <submittedName>
        <fullName evidence="2">4Fe-4S ferredoxin-type domain-containing protein</fullName>
    </submittedName>
</protein>
<organism evidence="1 2">
    <name type="scientific">Romanomermis culicivorax</name>
    <name type="common">Nematode worm</name>
    <dbReference type="NCBI Taxonomy" id="13658"/>
    <lineage>
        <taxon>Eukaryota</taxon>
        <taxon>Metazoa</taxon>
        <taxon>Ecdysozoa</taxon>
        <taxon>Nematoda</taxon>
        <taxon>Enoplea</taxon>
        <taxon>Dorylaimia</taxon>
        <taxon>Mermithida</taxon>
        <taxon>Mermithoidea</taxon>
        <taxon>Mermithidae</taxon>
        <taxon>Romanomermis</taxon>
    </lineage>
</organism>